<evidence type="ECO:0000256" key="1">
    <source>
        <dbReference type="ARBA" id="ARBA00022649"/>
    </source>
</evidence>
<evidence type="ECO:0000313" key="2">
    <source>
        <dbReference type="EMBL" id="RMB56434.1"/>
    </source>
</evidence>
<dbReference type="AlphaFoldDB" id="A0A3M0FUR5"/>
<dbReference type="RefSeq" id="WP_121918422.1">
    <property type="nucleotide sequence ID" value="NZ_REFV01000017.1"/>
</dbReference>
<gene>
    <name evidence="2" type="ORF">EAX61_14450</name>
</gene>
<organism evidence="2 3">
    <name type="scientific">Dokdonia sinensis</name>
    <dbReference type="NCBI Taxonomy" id="2479847"/>
    <lineage>
        <taxon>Bacteria</taxon>
        <taxon>Pseudomonadati</taxon>
        <taxon>Bacteroidota</taxon>
        <taxon>Flavobacteriia</taxon>
        <taxon>Flavobacteriales</taxon>
        <taxon>Flavobacteriaceae</taxon>
        <taxon>Dokdonia</taxon>
    </lineage>
</organism>
<keyword evidence="1" id="KW-1277">Toxin-antitoxin system</keyword>
<reference evidence="2 3" key="1">
    <citation type="submission" date="2018-10" db="EMBL/GenBank/DDBJ databases">
        <title>Dokdonia luteus sp. nov., isolated from sea water.</title>
        <authorList>
            <person name="Zhou L.Y."/>
            <person name="Du Z.J."/>
        </authorList>
    </citation>
    <scope>NUCLEOTIDE SEQUENCE [LARGE SCALE GENOMIC DNA]</scope>
    <source>
        <strain evidence="2 3">SH27</strain>
    </source>
</reference>
<dbReference type="InterPro" id="IPR035093">
    <property type="entry name" value="RelE/ParE_toxin_dom_sf"/>
</dbReference>
<dbReference type="InterPro" id="IPR007712">
    <property type="entry name" value="RelE/ParE_toxin"/>
</dbReference>
<keyword evidence="3" id="KW-1185">Reference proteome</keyword>
<dbReference type="Proteomes" id="UP000281985">
    <property type="component" value="Unassembled WGS sequence"/>
</dbReference>
<protein>
    <submittedName>
        <fullName evidence="2">Type II toxin-antitoxin system RelE/ParE family toxin</fullName>
    </submittedName>
</protein>
<dbReference type="EMBL" id="REFV01000017">
    <property type="protein sequence ID" value="RMB56434.1"/>
    <property type="molecule type" value="Genomic_DNA"/>
</dbReference>
<dbReference type="OrthoDB" id="1098070at2"/>
<evidence type="ECO:0000313" key="3">
    <source>
        <dbReference type="Proteomes" id="UP000281985"/>
    </source>
</evidence>
<dbReference type="Gene3D" id="3.30.2310.20">
    <property type="entry name" value="RelE-like"/>
    <property type="match status" value="1"/>
</dbReference>
<sequence length="102" mass="12133">MSDFYKVIWLPQALEDYHDTLSDLELYWTSEIVMRLALEVEKTLDLLEQNPHIFQVADEAEDIRRAVVLKLNKIYYRINSDRTIDILSFFPSRNDPNDLTLK</sequence>
<name>A0A3M0FUR5_9FLAO</name>
<proteinExistence type="predicted"/>
<accession>A0A3M0FUR5</accession>
<dbReference type="Pfam" id="PF05016">
    <property type="entry name" value="ParE_toxin"/>
    <property type="match status" value="1"/>
</dbReference>
<comment type="caution">
    <text evidence="2">The sequence shown here is derived from an EMBL/GenBank/DDBJ whole genome shotgun (WGS) entry which is preliminary data.</text>
</comment>